<proteinExistence type="predicted"/>
<sequence>MIGRGDKAIGTTDFEATDSRFLIQTDSQIEEDRRTTLDFRTKNFRRQEVSPETKELIMGNSATISMSSKTV</sequence>
<reference evidence="1 2" key="1">
    <citation type="submission" date="2024-08" db="EMBL/GenBank/DDBJ databases">
        <title>Gnathostoma spinigerum genome.</title>
        <authorList>
            <person name="Gonzalez-Bertolin B."/>
            <person name="Monzon S."/>
            <person name="Zaballos A."/>
            <person name="Jimenez P."/>
            <person name="Dekumyoy P."/>
            <person name="Varona S."/>
            <person name="Cuesta I."/>
            <person name="Sumanam S."/>
            <person name="Adisakwattana P."/>
            <person name="Gasser R.B."/>
            <person name="Hernandez-Gonzalez A."/>
            <person name="Young N.D."/>
            <person name="Perteguer M.J."/>
        </authorList>
    </citation>
    <scope>NUCLEOTIDE SEQUENCE [LARGE SCALE GENOMIC DNA]</scope>
    <source>
        <strain evidence="1">AL3</strain>
        <tissue evidence="1">Liver</tissue>
    </source>
</reference>
<comment type="caution">
    <text evidence="1">The sequence shown here is derived from an EMBL/GenBank/DDBJ whole genome shotgun (WGS) entry which is preliminary data.</text>
</comment>
<accession>A0ABD6EKQ4</accession>
<evidence type="ECO:0000313" key="1">
    <source>
        <dbReference type="EMBL" id="MFH4980346.1"/>
    </source>
</evidence>
<dbReference type="AlphaFoldDB" id="A0ABD6EKQ4"/>
<dbReference type="EMBL" id="JBGFUD010005423">
    <property type="protein sequence ID" value="MFH4980346.1"/>
    <property type="molecule type" value="Genomic_DNA"/>
</dbReference>
<organism evidence="1 2">
    <name type="scientific">Gnathostoma spinigerum</name>
    <dbReference type="NCBI Taxonomy" id="75299"/>
    <lineage>
        <taxon>Eukaryota</taxon>
        <taxon>Metazoa</taxon>
        <taxon>Ecdysozoa</taxon>
        <taxon>Nematoda</taxon>
        <taxon>Chromadorea</taxon>
        <taxon>Rhabditida</taxon>
        <taxon>Spirurina</taxon>
        <taxon>Gnathostomatomorpha</taxon>
        <taxon>Gnathostomatoidea</taxon>
        <taxon>Gnathostomatidae</taxon>
        <taxon>Gnathostoma</taxon>
    </lineage>
</organism>
<gene>
    <name evidence="1" type="ORF">AB6A40_007055</name>
</gene>
<dbReference type="Proteomes" id="UP001608902">
    <property type="component" value="Unassembled WGS sequence"/>
</dbReference>
<protein>
    <submittedName>
        <fullName evidence="1">Uncharacterized protein</fullName>
    </submittedName>
</protein>
<keyword evidence="2" id="KW-1185">Reference proteome</keyword>
<name>A0ABD6EKQ4_9BILA</name>
<evidence type="ECO:0000313" key="2">
    <source>
        <dbReference type="Proteomes" id="UP001608902"/>
    </source>
</evidence>